<dbReference type="Pfam" id="PF13581">
    <property type="entry name" value="HATPase_c_2"/>
    <property type="match status" value="1"/>
</dbReference>
<dbReference type="InterPro" id="IPR002645">
    <property type="entry name" value="STAS_dom"/>
</dbReference>
<keyword evidence="1" id="KW-0418">Kinase</keyword>
<dbReference type="InterPro" id="IPR036890">
    <property type="entry name" value="HATPase_C_sf"/>
</dbReference>
<dbReference type="InterPro" id="IPR001932">
    <property type="entry name" value="PPM-type_phosphatase-like_dom"/>
</dbReference>
<feature type="domain" description="STAS" evidence="3">
    <location>
        <begin position="397"/>
        <end position="497"/>
    </location>
</feature>
<dbReference type="CDD" id="cd07043">
    <property type="entry name" value="STAS_anti-anti-sigma_factors"/>
    <property type="match status" value="1"/>
</dbReference>
<dbReference type="EMBL" id="FQVN01000003">
    <property type="protein sequence ID" value="SHF29825.1"/>
    <property type="molecule type" value="Genomic_DNA"/>
</dbReference>
<proteinExistence type="predicted"/>
<dbReference type="GO" id="GO:0004674">
    <property type="term" value="F:protein serine/threonine kinase activity"/>
    <property type="evidence" value="ECO:0007669"/>
    <property type="project" value="UniProtKB-KW"/>
</dbReference>
<dbReference type="InterPro" id="IPR036457">
    <property type="entry name" value="PPM-type-like_dom_sf"/>
</dbReference>
<dbReference type="STRING" id="2017.SAMN05444320_103125"/>
<accession>A0A1M5AI52</accession>
<feature type="compositionally biased region" description="Basic and acidic residues" evidence="2">
    <location>
        <begin position="570"/>
        <end position="584"/>
    </location>
</feature>
<keyword evidence="1" id="KW-0808">Transferase</keyword>
<dbReference type="CDD" id="cd16936">
    <property type="entry name" value="HATPase_RsbW-like"/>
    <property type="match status" value="1"/>
</dbReference>
<feature type="region of interest" description="Disordered" evidence="2">
    <location>
        <begin position="359"/>
        <end position="386"/>
    </location>
</feature>
<dbReference type="InterPro" id="IPR050267">
    <property type="entry name" value="Anti-sigma-factor_SerPK"/>
</dbReference>
<dbReference type="Proteomes" id="UP000184501">
    <property type="component" value="Unassembled WGS sequence"/>
</dbReference>
<evidence type="ECO:0000313" key="5">
    <source>
        <dbReference type="Proteomes" id="UP000184501"/>
    </source>
</evidence>
<keyword evidence="5" id="KW-1185">Reference proteome</keyword>
<gene>
    <name evidence="4" type="ORF">SAMN05444320_103125</name>
</gene>
<dbReference type="SUPFAM" id="SSF55874">
    <property type="entry name" value="ATPase domain of HSP90 chaperone/DNA topoisomerase II/histidine kinase"/>
    <property type="match status" value="1"/>
</dbReference>
<dbReference type="PROSITE" id="PS50801">
    <property type="entry name" value="STAS"/>
    <property type="match status" value="1"/>
</dbReference>
<sequence length="618" mass="62553">MTDERTVWARAPETSAVPSVPGARVAVRLVPGLERRAGRDFYDVLALDGGRLALTVGHLPVLPDPVVSGSAVERLRGALAMELLHGSGPTRALLALHRFAEVLPELRGTTLTMVLFDPATAIVQSACAGSPAPLAVGPGGVVRQLVGDRSGPLGVGALPGTPAATVYPALAAREVLLLHTVGAARRCPGGGSPARRLANLVARLPGADPEALCERMAERIGRQPVGLGGLGAVLLAVTPEPPPPTLTVTFPARPGRLPGVRDELRRWLAEIGAGEDDAQGVEQAVGEAAANAVEHAYPDGQDGLVRVTGSVERDGTIQVAVADGGRWRPPRADPGLRGRGLLLMQECVDRVVVDPSPAGTTVTLRRTPRREGPAGGEELEAEPESFSLDVRSQPGRVVVRGELPERTGPTLRRALLHAARGGALPVLVDLTGVGEVSDGAVRALFDVAEAASAVGQRLTVLAPAGSSVAEAVSLAGLHQIADVVASGRGSAEAWATAAQSAVDQTGPAQIGPAQIGPAQIGPAQIGTAQIGAAQPSVAQPSAAQTAASAVASGQSAPGPAAFGPADDSPTAERRWRERVGRDGAGRAGGPGPSSSTVDSAADATTDGTDDPDSAATEG</sequence>
<organism evidence="4 5">
    <name type="scientific">Streptoalloteichus hindustanus</name>
    <dbReference type="NCBI Taxonomy" id="2017"/>
    <lineage>
        <taxon>Bacteria</taxon>
        <taxon>Bacillati</taxon>
        <taxon>Actinomycetota</taxon>
        <taxon>Actinomycetes</taxon>
        <taxon>Pseudonocardiales</taxon>
        <taxon>Pseudonocardiaceae</taxon>
        <taxon>Streptoalloteichus</taxon>
    </lineage>
</organism>
<keyword evidence="1" id="KW-0723">Serine/threonine-protein kinase</keyword>
<dbReference type="Pfam" id="PF07228">
    <property type="entry name" value="SpoIIE"/>
    <property type="match status" value="1"/>
</dbReference>
<protein>
    <submittedName>
        <fullName evidence="4">STAS domain-containing protein</fullName>
    </submittedName>
</protein>
<feature type="compositionally biased region" description="Low complexity" evidence="2">
    <location>
        <begin position="592"/>
        <end position="606"/>
    </location>
</feature>
<evidence type="ECO:0000256" key="2">
    <source>
        <dbReference type="SAM" id="MobiDB-lite"/>
    </source>
</evidence>
<dbReference type="OrthoDB" id="163538at2"/>
<reference evidence="4 5" key="1">
    <citation type="submission" date="2016-11" db="EMBL/GenBank/DDBJ databases">
        <authorList>
            <person name="Jaros S."/>
            <person name="Januszkiewicz K."/>
            <person name="Wedrychowicz H."/>
        </authorList>
    </citation>
    <scope>NUCLEOTIDE SEQUENCE [LARGE SCALE GENOMIC DNA]</scope>
    <source>
        <strain evidence="4 5">DSM 44523</strain>
    </source>
</reference>
<feature type="compositionally biased region" description="Low complexity" evidence="2">
    <location>
        <begin position="548"/>
        <end position="565"/>
    </location>
</feature>
<dbReference type="Gene3D" id="3.30.750.24">
    <property type="entry name" value="STAS domain"/>
    <property type="match status" value="1"/>
</dbReference>
<evidence type="ECO:0000256" key="1">
    <source>
        <dbReference type="ARBA" id="ARBA00022527"/>
    </source>
</evidence>
<evidence type="ECO:0000313" key="4">
    <source>
        <dbReference type="EMBL" id="SHF29825.1"/>
    </source>
</evidence>
<dbReference type="InterPro" id="IPR058548">
    <property type="entry name" value="MlaB-like_STAS"/>
</dbReference>
<dbReference type="Pfam" id="PF13466">
    <property type="entry name" value="STAS_2"/>
    <property type="match status" value="1"/>
</dbReference>
<feature type="region of interest" description="Disordered" evidence="2">
    <location>
        <begin position="548"/>
        <end position="618"/>
    </location>
</feature>
<evidence type="ECO:0000259" key="3">
    <source>
        <dbReference type="PROSITE" id="PS50801"/>
    </source>
</evidence>
<dbReference type="AlphaFoldDB" id="A0A1M5AI52"/>
<dbReference type="SUPFAM" id="SSF52091">
    <property type="entry name" value="SpoIIaa-like"/>
    <property type="match status" value="1"/>
</dbReference>
<dbReference type="Gene3D" id="3.30.565.10">
    <property type="entry name" value="Histidine kinase-like ATPase, C-terminal domain"/>
    <property type="match status" value="1"/>
</dbReference>
<dbReference type="Gene3D" id="3.60.40.10">
    <property type="entry name" value="PPM-type phosphatase domain"/>
    <property type="match status" value="1"/>
</dbReference>
<dbReference type="InterPro" id="IPR036513">
    <property type="entry name" value="STAS_dom_sf"/>
</dbReference>
<dbReference type="PANTHER" id="PTHR35526:SF3">
    <property type="entry name" value="ANTI-SIGMA-F FACTOR RSBW"/>
    <property type="match status" value="1"/>
</dbReference>
<name>A0A1M5AI52_STRHI</name>
<dbReference type="InterPro" id="IPR003594">
    <property type="entry name" value="HATPase_dom"/>
</dbReference>
<dbReference type="PANTHER" id="PTHR35526">
    <property type="entry name" value="ANTI-SIGMA-F FACTOR RSBW-RELATED"/>
    <property type="match status" value="1"/>
</dbReference>